<keyword evidence="3" id="KW-0663">Pyridoxal phosphate</keyword>
<keyword evidence="7" id="KW-0808">Transferase</keyword>
<evidence type="ECO:0000256" key="4">
    <source>
        <dbReference type="ARBA" id="ARBA00023239"/>
    </source>
</evidence>
<dbReference type="InterPro" id="IPR027619">
    <property type="entry name" value="C-S_lyase_PatB-like"/>
</dbReference>
<dbReference type="NCBIfam" id="TIGR04350">
    <property type="entry name" value="C_S_lyase_PatB"/>
    <property type="match status" value="1"/>
</dbReference>
<sequence length="398" mass="46082">MTRRYDFETVVNRFDIGSYKYDQMIKWNKMAEEKKIIPLSVADMEFKTPPAIVDALKTYVEEHILGYTGPTKKYNDSVISWMKRRHNWEIREKSIVGTPGVVGAFYMAVSAFTQPEDGVIVLSPVYYPFYSAVEKNGRTLVKSSLKDVEGRYRIDYEDLREKARDPRNTMLLFCSPHNPVGRVWEKEELEKVAEICEENNILVVSDEIHFDLIMPGHHHTVFASLSDWTRENTITLTAPSKTFNLAGMHTSNVIICNGEYRKRFLEEMSKTAVMNLNALGYVACRAAYDESEDWLDEVIEVIYENHLLVKEHMAKHHPQVKVYDLEGTYLQWLDLRSLGLSKDQLEKLLHNEALVFLDEGYFFGEEGEGFERINIACPKHVLKEALDRMTEAMNTIKI</sequence>
<dbReference type="PANTHER" id="PTHR43525:SF1">
    <property type="entry name" value="PROTEIN MALY"/>
    <property type="match status" value="1"/>
</dbReference>
<proteinExistence type="inferred from homology"/>
<accession>A0A1G8SXV5</accession>
<dbReference type="PANTHER" id="PTHR43525">
    <property type="entry name" value="PROTEIN MALY"/>
    <property type="match status" value="1"/>
</dbReference>
<dbReference type="Pfam" id="PF00155">
    <property type="entry name" value="Aminotran_1_2"/>
    <property type="match status" value="1"/>
</dbReference>
<comment type="cofactor">
    <cofactor evidence="1">
        <name>pyridoxal 5'-phosphate</name>
        <dbReference type="ChEBI" id="CHEBI:597326"/>
    </cofactor>
</comment>
<dbReference type="InterPro" id="IPR051798">
    <property type="entry name" value="Class-II_PLP-Dep_Aminotrans"/>
</dbReference>
<gene>
    <name evidence="7" type="ORF">SAMN05421804_11429</name>
</gene>
<keyword evidence="4 7" id="KW-0456">Lyase</keyword>
<dbReference type="Proteomes" id="UP000183255">
    <property type="component" value="Unassembled WGS sequence"/>
</dbReference>
<evidence type="ECO:0000259" key="6">
    <source>
        <dbReference type="Pfam" id="PF00155"/>
    </source>
</evidence>
<dbReference type="GO" id="GO:0008483">
    <property type="term" value="F:transaminase activity"/>
    <property type="evidence" value="ECO:0007669"/>
    <property type="project" value="UniProtKB-KW"/>
</dbReference>
<dbReference type="CDD" id="cd00609">
    <property type="entry name" value="AAT_like"/>
    <property type="match status" value="1"/>
</dbReference>
<dbReference type="GO" id="GO:0030170">
    <property type="term" value="F:pyridoxal phosphate binding"/>
    <property type="evidence" value="ECO:0007669"/>
    <property type="project" value="InterPro"/>
</dbReference>
<dbReference type="Gene3D" id="3.40.640.10">
    <property type="entry name" value="Type I PLP-dependent aspartate aminotransferase-like (Major domain)"/>
    <property type="match status" value="1"/>
</dbReference>
<dbReference type="AlphaFoldDB" id="A0A1G8SXV5"/>
<protein>
    <recommendedName>
        <fullName evidence="2">cysteine-S-conjugate beta-lyase</fullName>
        <ecNumber evidence="2">4.4.1.13</ecNumber>
    </recommendedName>
</protein>
<feature type="domain" description="Aminotransferase class I/classII large" evidence="6">
    <location>
        <begin position="35"/>
        <end position="388"/>
    </location>
</feature>
<dbReference type="InterPro" id="IPR004839">
    <property type="entry name" value="Aminotransferase_I/II_large"/>
</dbReference>
<evidence type="ECO:0000313" key="7">
    <source>
        <dbReference type="EMBL" id="SDJ34026.1"/>
    </source>
</evidence>
<dbReference type="InterPro" id="IPR015424">
    <property type="entry name" value="PyrdxlP-dep_Trfase"/>
</dbReference>
<evidence type="ECO:0000256" key="5">
    <source>
        <dbReference type="ARBA" id="ARBA00037974"/>
    </source>
</evidence>
<dbReference type="InterPro" id="IPR015422">
    <property type="entry name" value="PyrdxlP-dep_Trfase_small"/>
</dbReference>
<reference evidence="7 8" key="1">
    <citation type="submission" date="2016-10" db="EMBL/GenBank/DDBJ databases">
        <authorList>
            <person name="de Groot N.N."/>
        </authorList>
    </citation>
    <scope>NUCLEOTIDE SEQUENCE [LARGE SCALE GENOMIC DNA]</scope>
    <source>
        <strain evidence="7 8">CGMCC 1.5058</strain>
    </source>
</reference>
<evidence type="ECO:0000256" key="2">
    <source>
        <dbReference type="ARBA" id="ARBA00012224"/>
    </source>
</evidence>
<evidence type="ECO:0000256" key="3">
    <source>
        <dbReference type="ARBA" id="ARBA00022898"/>
    </source>
</evidence>
<keyword evidence="7" id="KW-0032">Aminotransferase</keyword>
<dbReference type="GO" id="GO:0047804">
    <property type="term" value="F:cysteine-S-conjugate beta-lyase activity"/>
    <property type="evidence" value="ECO:0007669"/>
    <property type="project" value="UniProtKB-EC"/>
</dbReference>
<evidence type="ECO:0000313" key="8">
    <source>
        <dbReference type="Proteomes" id="UP000183255"/>
    </source>
</evidence>
<dbReference type="SUPFAM" id="SSF53383">
    <property type="entry name" value="PLP-dependent transferases"/>
    <property type="match status" value="1"/>
</dbReference>
<evidence type="ECO:0000256" key="1">
    <source>
        <dbReference type="ARBA" id="ARBA00001933"/>
    </source>
</evidence>
<organism evidence="7 8">
    <name type="scientific">Proteiniclasticum ruminis</name>
    <dbReference type="NCBI Taxonomy" id="398199"/>
    <lineage>
        <taxon>Bacteria</taxon>
        <taxon>Bacillati</taxon>
        <taxon>Bacillota</taxon>
        <taxon>Clostridia</taxon>
        <taxon>Eubacteriales</taxon>
        <taxon>Clostridiaceae</taxon>
        <taxon>Proteiniclasticum</taxon>
    </lineage>
</organism>
<dbReference type="EMBL" id="FNDZ01000014">
    <property type="protein sequence ID" value="SDJ34026.1"/>
    <property type="molecule type" value="Genomic_DNA"/>
</dbReference>
<dbReference type="Gene3D" id="3.90.1150.10">
    <property type="entry name" value="Aspartate Aminotransferase, domain 1"/>
    <property type="match status" value="1"/>
</dbReference>
<name>A0A1G8SXV5_9CLOT</name>
<comment type="similarity">
    <text evidence="5">Belongs to the class-II pyridoxal-phosphate-dependent aminotransferase family. MalY/PatB cystathionine beta-lyase subfamily.</text>
</comment>
<dbReference type="InterPro" id="IPR015421">
    <property type="entry name" value="PyrdxlP-dep_Trfase_major"/>
</dbReference>
<dbReference type="EC" id="4.4.1.13" evidence="2"/>
<dbReference type="RefSeq" id="WP_031577497.1">
    <property type="nucleotide sequence ID" value="NZ_DAMANS010000035.1"/>
</dbReference>